<dbReference type="RefSeq" id="WP_377004104.1">
    <property type="nucleotide sequence ID" value="NZ_JBHSGG010000022.1"/>
</dbReference>
<keyword evidence="7" id="KW-1133">Transmembrane helix</keyword>
<organism evidence="11 12">
    <name type="scientific">Coralloluteibacterium thermophilum</name>
    <dbReference type="NCBI Taxonomy" id="2707049"/>
    <lineage>
        <taxon>Bacteria</taxon>
        <taxon>Pseudomonadati</taxon>
        <taxon>Pseudomonadota</taxon>
        <taxon>Gammaproteobacteria</taxon>
        <taxon>Lysobacterales</taxon>
        <taxon>Lysobacteraceae</taxon>
        <taxon>Coralloluteibacterium</taxon>
    </lineage>
</organism>
<keyword evidence="12" id="KW-1185">Reference proteome</keyword>
<keyword evidence="8" id="KW-0732">Signal</keyword>
<dbReference type="InterPro" id="IPR013783">
    <property type="entry name" value="Ig-like_fold"/>
</dbReference>
<dbReference type="SUPFAM" id="SSF63829">
    <property type="entry name" value="Calcium-dependent phosphotriesterase"/>
    <property type="match status" value="3"/>
</dbReference>
<dbReference type="Gene3D" id="2.130.10.10">
    <property type="entry name" value="YVTN repeat-like/Quinoprotein amine dehydrogenase"/>
    <property type="match status" value="3"/>
</dbReference>
<dbReference type="InterPro" id="IPR003661">
    <property type="entry name" value="HisK_dim/P_dom"/>
</dbReference>
<dbReference type="Proteomes" id="UP001595892">
    <property type="component" value="Unassembled WGS sequence"/>
</dbReference>
<dbReference type="SMART" id="SM00448">
    <property type="entry name" value="REC"/>
    <property type="match status" value="1"/>
</dbReference>
<dbReference type="Gene3D" id="1.10.287.130">
    <property type="match status" value="1"/>
</dbReference>
<dbReference type="CDD" id="cd16922">
    <property type="entry name" value="HATPase_EvgS-ArcB-TorS-like"/>
    <property type="match status" value="1"/>
</dbReference>
<evidence type="ECO:0000256" key="2">
    <source>
        <dbReference type="ARBA" id="ARBA00012438"/>
    </source>
</evidence>
<dbReference type="Pfam" id="PF00512">
    <property type="entry name" value="HisKA"/>
    <property type="match status" value="1"/>
</dbReference>
<keyword evidence="5" id="KW-0418">Kinase</keyword>
<dbReference type="Pfam" id="PF07495">
    <property type="entry name" value="Y_Y_Y"/>
    <property type="match status" value="1"/>
</dbReference>
<dbReference type="InterPro" id="IPR011123">
    <property type="entry name" value="Y_Y_Y"/>
</dbReference>
<dbReference type="InterPro" id="IPR036890">
    <property type="entry name" value="HATPase_C_sf"/>
</dbReference>
<feature type="signal peptide" evidence="8">
    <location>
        <begin position="1"/>
        <end position="21"/>
    </location>
</feature>
<dbReference type="Pfam" id="PF07494">
    <property type="entry name" value="Reg_prop"/>
    <property type="match status" value="2"/>
</dbReference>
<evidence type="ECO:0000313" key="11">
    <source>
        <dbReference type="EMBL" id="MFC4728081.1"/>
    </source>
</evidence>
<dbReference type="InterPro" id="IPR036097">
    <property type="entry name" value="HisK_dim/P_sf"/>
</dbReference>
<dbReference type="SUPFAM" id="SSF47384">
    <property type="entry name" value="Homodimeric domain of signal transducing histidine kinase"/>
    <property type="match status" value="1"/>
</dbReference>
<dbReference type="PROSITE" id="PS50109">
    <property type="entry name" value="HIS_KIN"/>
    <property type="match status" value="1"/>
</dbReference>
<protein>
    <recommendedName>
        <fullName evidence="2">histidine kinase</fullName>
        <ecNumber evidence="2">2.7.13.3</ecNumber>
    </recommendedName>
</protein>
<evidence type="ECO:0000256" key="5">
    <source>
        <dbReference type="ARBA" id="ARBA00022777"/>
    </source>
</evidence>
<dbReference type="CDD" id="cd17546">
    <property type="entry name" value="REC_hyHK_CKI1_RcsC-like"/>
    <property type="match status" value="1"/>
</dbReference>
<evidence type="ECO:0000256" key="3">
    <source>
        <dbReference type="ARBA" id="ARBA00022553"/>
    </source>
</evidence>
<dbReference type="InterPro" id="IPR001789">
    <property type="entry name" value="Sig_transdc_resp-reg_receiver"/>
</dbReference>
<keyword evidence="3 6" id="KW-0597">Phosphoprotein</keyword>
<dbReference type="SMART" id="SM00387">
    <property type="entry name" value="HATPase_c"/>
    <property type="match status" value="1"/>
</dbReference>
<dbReference type="PROSITE" id="PS50110">
    <property type="entry name" value="RESPONSE_REGULATORY"/>
    <property type="match status" value="1"/>
</dbReference>
<name>A0ABV9NLI9_9GAMM</name>
<dbReference type="SUPFAM" id="SSF52172">
    <property type="entry name" value="CheY-like"/>
    <property type="match status" value="1"/>
</dbReference>
<keyword evidence="7" id="KW-0472">Membrane</keyword>
<evidence type="ECO:0000256" key="6">
    <source>
        <dbReference type="PROSITE-ProRule" id="PRU00169"/>
    </source>
</evidence>
<evidence type="ECO:0000259" key="10">
    <source>
        <dbReference type="PROSITE" id="PS50110"/>
    </source>
</evidence>
<dbReference type="Gene3D" id="2.60.40.10">
    <property type="entry name" value="Immunoglobulins"/>
    <property type="match status" value="1"/>
</dbReference>
<dbReference type="InterPro" id="IPR011006">
    <property type="entry name" value="CheY-like_superfamily"/>
</dbReference>
<dbReference type="Gene3D" id="3.30.565.10">
    <property type="entry name" value="Histidine kinase-like ATPase, C-terminal domain"/>
    <property type="match status" value="1"/>
</dbReference>
<gene>
    <name evidence="11" type="ORF">ACFO3Q_07865</name>
</gene>
<dbReference type="Gene3D" id="3.40.50.2300">
    <property type="match status" value="1"/>
</dbReference>
<dbReference type="PANTHER" id="PTHR43047">
    <property type="entry name" value="TWO-COMPONENT HISTIDINE PROTEIN KINASE"/>
    <property type="match status" value="1"/>
</dbReference>
<dbReference type="InterPro" id="IPR004358">
    <property type="entry name" value="Sig_transdc_His_kin-like_C"/>
</dbReference>
<dbReference type="PRINTS" id="PR00344">
    <property type="entry name" value="BCTRLSENSOR"/>
</dbReference>
<evidence type="ECO:0000256" key="7">
    <source>
        <dbReference type="SAM" id="Phobius"/>
    </source>
</evidence>
<feature type="chain" id="PRO_5045574089" description="histidine kinase" evidence="8">
    <location>
        <begin position="22"/>
        <end position="1163"/>
    </location>
</feature>
<dbReference type="EMBL" id="JBHSGG010000022">
    <property type="protein sequence ID" value="MFC4728081.1"/>
    <property type="molecule type" value="Genomic_DNA"/>
</dbReference>
<keyword evidence="11" id="KW-0547">Nucleotide-binding</keyword>
<dbReference type="CDD" id="cd00082">
    <property type="entry name" value="HisKA"/>
    <property type="match status" value="1"/>
</dbReference>
<evidence type="ECO:0000313" key="12">
    <source>
        <dbReference type="Proteomes" id="UP001595892"/>
    </source>
</evidence>
<proteinExistence type="predicted"/>
<feature type="domain" description="Histidine kinase" evidence="9">
    <location>
        <begin position="802"/>
        <end position="1019"/>
    </location>
</feature>
<sequence length="1163" mass="124232">MHRTIRAMLLAAAFAAGVASAATLPETARFKRFDGTDLSTATDFAQDRDGFLWVGTSDGLARYDGLEFRFLRHEPDRPDSIPSNLIDVVHVDRADRIWVGGAFGLARLEHDRTRFTRIRVPGRDATCAHSVVALSEDADGTLWFGTYSGELCGLDREGRLTRTTAADDPGLAPGAILTLHADAAGRLWIGTQEGLSLRTSAGVARVAPDVFDGRSVLGIDEEPDGSVWISAHPGLFRIGSDGRPRVAYQALAGLDVNASLLDVSGRRWIATMNGLYRDAGGLALLSGDRGDGLLNERTGIWQLYQDHEGGMWFAIFPHGVAYLPPEWQRFSSLKTLGGEPLEVLDLRRAVPGTDGAVWLVGADALYRIGRDLALEQVRSGDAMGTSWLSTVLPRADGTLWVGYSRGYGLYDFARGMLAAWPLGEGEEAVDVESMLETPDGRLWMSVWNGGIERRGPDGALEWRYALPGHDMTQVGRVFAGPDGAPWWGSPGGLLRFDGEGFVPVEGAPERQVVDAAYAADGRLWLAGDGYVEETEWTGERLRRGRRFDHNDGLPAVRPGGLLATPGGVVWVATRRGLVRIDPEQGSVRNYGTGDNLPDARFAFGPPVLNPDGVAVVLSSTGVVMFEADAPAPAPPRPPLAVDAVSVRRGDALLDLDPDAPLRLGPEDRDLRVGVRLLSFADARTHRYRFLLEDYDTGWVEQQGVGERVFSSLRPGAYRLHVEAAPAGGAWSPARVFEVEVLPPWWRTHAAVAGYVLLAGLLLAMAALAYRNRLRRRNALALAEQEHRLAVEASQAKSRFLATMGHEIRTPLTGVLGMSELLLGSGLPPREHGYAEAIHGAGTHLLRLVNDSLDLARIEAGKLPLASEPFDLRAVVEEVAALLRPQAAHKGIALTCDIYASLAPTYLGDAHRLRQVLLNLGHNAVKFTEEGRVGIEAGSGVDGLYLRVRDTGPGLDAERRARLFERFSQLEDARTAAHHGGSGLGLSIAQELVHAMGGTIDVDSAPGAGTCFHVHLPLPAIDAPAVADAPAHAAPAAACTILLVEDDPVVAQVVGGLLEAQGHRVLHAPHAMAALALLGEERGIDLAFVDLDLPGVSGQQLAGLLRAHAPGLPLVALTARADPEAEPEARQAGMQLFVRKPVTSAMLADAVAAALAGPPDGAGG</sequence>
<dbReference type="InterPro" id="IPR011110">
    <property type="entry name" value="Reg_prop"/>
</dbReference>
<feature type="domain" description="Response regulatory" evidence="10">
    <location>
        <begin position="1039"/>
        <end position="1154"/>
    </location>
</feature>
<feature type="modified residue" description="4-aspartylphosphate" evidence="6">
    <location>
        <position position="1089"/>
    </location>
</feature>
<comment type="caution">
    <text evidence="11">The sequence shown here is derived from an EMBL/GenBank/DDBJ whole genome shotgun (WGS) entry which is preliminary data.</text>
</comment>
<dbReference type="SMART" id="SM00388">
    <property type="entry name" value="HisKA"/>
    <property type="match status" value="1"/>
</dbReference>
<dbReference type="PANTHER" id="PTHR43047:SF72">
    <property type="entry name" value="OSMOSENSING HISTIDINE PROTEIN KINASE SLN1"/>
    <property type="match status" value="1"/>
</dbReference>
<keyword evidence="4" id="KW-0808">Transferase</keyword>
<dbReference type="Pfam" id="PF02518">
    <property type="entry name" value="HATPase_c"/>
    <property type="match status" value="1"/>
</dbReference>
<evidence type="ECO:0000259" key="9">
    <source>
        <dbReference type="PROSITE" id="PS50109"/>
    </source>
</evidence>
<dbReference type="EC" id="2.7.13.3" evidence="2"/>
<dbReference type="InterPro" id="IPR005467">
    <property type="entry name" value="His_kinase_dom"/>
</dbReference>
<dbReference type="GO" id="GO:0005524">
    <property type="term" value="F:ATP binding"/>
    <property type="evidence" value="ECO:0007669"/>
    <property type="project" value="UniProtKB-KW"/>
</dbReference>
<reference evidence="12" key="1">
    <citation type="journal article" date="2019" name="Int. J. Syst. Evol. Microbiol.">
        <title>The Global Catalogue of Microorganisms (GCM) 10K type strain sequencing project: providing services to taxonomists for standard genome sequencing and annotation.</title>
        <authorList>
            <consortium name="The Broad Institute Genomics Platform"/>
            <consortium name="The Broad Institute Genome Sequencing Center for Infectious Disease"/>
            <person name="Wu L."/>
            <person name="Ma J."/>
        </authorList>
    </citation>
    <scope>NUCLEOTIDE SEQUENCE [LARGE SCALE GENOMIC DNA]</scope>
    <source>
        <strain evidence="12">CGMCC 1.13574</strain>
    </source>
</reference>
<evidence type="ECO:0000256" key="1">
    <source>
        <dbReference type="ARBA" id="ARBA00000085"/>
    </source>
</evidence>
<dbReference type="SUPFAM" id="SSF55874">
    <property type="entry name" value="ATPase domain of HSP90 chaperone/DNA topoisomerase II/histidine kinase"/>
    <property type="match status" value="1"/>
</dbReference>
<evidence type="ECO:0000256" key="8">
    <source>
        <dbReference type="SAM" id="SignalP"/>
    </source>
</evidence>
<keyword evidence="7" id="KW-0812">Transmembrane</keyword>
<dbReference type="InterPro" id="IPR015943">
    <property type="entry name" value="WD40/YVTN_repeat-like_dom_sf"/>
</dbReference>
<feature type="transmembrane region" description="Helical" evidence="7">
    <location>
        <begin position="751"/>
        <end position="769"/>
    </location>
</feature>
<dbReference type="Pfam" id="PF00072">
    <property type="entry name" value="Response_reg"/>
    <property type="match status" value="1"/>
</dbReference>
<evidence type="ECO:0000256" key="4">
    <source>
        <dbReference type="ARBA" id="ARBA00022679"/>
    </source>
</evidence>
<comment type="catalytic activity">
    <reaction evidence="1">
        <text>ATP + protein L-histidine = ADP + protein N-phospho-L-histidine.</text>
        <dbReference type="EC" id="2.7.13.3"/>
    </reaction>
</comment>
<keyword evidence="11" id="KW-0067">ATP-binding</keyword>
<dbReference type="InterPro" id="IPR003594">
    <property type="entry name" value="HATPase_dom"/>
</dbReference>
<accession>A0ABV9NLI9</accession>